<dbReference type="EMBL" id="BSNF01000006">
    <property type="protein sequence ID" value="GLQ06535.1"/>
    <property type="molecule type" value="Genomic_DNA"/>
</dbReference>
<dbReference type="PANTHER" id="PTHR23131">
    <property type="entry name" value="ENDORIBONUCLEASE LACTB2"/>
    <property type="match status" value="1"/>
</dbReference>
<reference evidence="2" key="2">
    <citation type="submission" date="2023-01" db="EMBL/GenBank/DDBJ databases">
        <title>Draft genome sequence of Sneathiella chinensis strain NBRC 103408.</title>
        <authorList>
            <person name="Sun Q."/>
            <person name="Mori K."/>
        </authorList>
    </citation>
    <scope>NUCLEOTIDE SEQUENCE</scope>
    <source>
        <strain evidence="2">NBRC 103408</strain>
    </source>
</reference>
<protein>
    <submittedName>
        <fullName evidence="2">MBL fold metallo-hydrolase</fullName>
    </submittedName>
</protein>
<dbReference type="InterPro" id="IPR048933">
    <property type="entry name" value="B_lactamase-like_C"/>
</dbReference>
<dbReference type="Gene3D" id="1.10.10.10">
    <property type="entry name" value="Winged helix-like DNA-binding domain superfamily/Winged helix DNA-binding domain"/>
    <property type="match status" value="1"/>
</dbReference>
<evidence type="ECO:0000259" key="1">
    <source>
        <dbReference type="SMART" id="SM00849"/>
    </source>
</evidence>
<dbReference type="SUPFAM" id="SSF56281">
    <property type="entry name" value="Metallo-hydrolase/oxidoreductase"/>
    <property type="match status" value="1"/>
</dbReference>
<dbReference type="InterPro" id="IPR050662">
    <property type="entry name" value="Sec-metab_biosynth-thioest"/>
</dbReference>
<dbReference type="InterPro" id="IPR036388">
    <property type="entry name" value="WH-like_DNA-bd_sf"/>
</dbReference>
<dbReference type="InterPro" id="IPR001279">
    <property type="entry name" value="Metallo-B-lactamas"/>
</dbReference>
<evidence type="ECO:0000313" key="2">
    <source>
        <dbReference type="EMBL" id="GLQ06535.1"/>
    </source>
</evidence>
<sequence length="352" mass="40059">MKKQEISYPLGTRPGDGEVLEVTEGVLWVRMPIPFKGLDFINLYLIEDDQGWTMVDSGFRSQKIKDLWEEVFANHLKGKPVNRLICTHFHPDHMGLAGWVCERWNIPLHMTFGEWTFGRMLYLECAPEVPDQVIDFYTRIGFTETMLDRVRAQGFGNFQKAVHELPVGFGRLEHDDILTIGGSDWQVRVGRGHSPEHACLYNEEKNILISGDQVLPRITPHIGVYPAEPQGNPLRKFLDSIDIFETLPEDVLVLPAHNDVFVGLHNQLSYYRDHHQERLARLKAACSSPKSALDLLPVLFDRELSEKDMSLGIAEGLAHCHYLVGTGELERTVGDDGVWRFLCCKEARSKVA</sequence>
<feature type="domain" description="Metallo-beta-lactamase" evidence="1">
    <location>
        <begin position="40"/>
        <end position="257"/>
    </location>
</feature>
<reference evidence="2" key="1">
    <citation type="journal article" date="2014" name="Int. J. Syst. Evol. Microbiol.">
        <title>Complete genome of a new Firmicutes species belonging to the dominant human colonic microbiota ('Ruminococcus bicirculans') reveals two chromosomes and a selective capacity to utilize plant glucans.</title>
        <authorList>
            <consortium name="NISC Comparative Sequencing Program"/>
            <person name="Wegmann U."/>
            <person name="Louis P."/>
            <person name="Goesmann A."/>
            <person name="Henrissat B."/>
            <person name="Duncan S.H."/>
            <person name="Flint H.J."/>
        </authorList>
    </citation>
    <scope>NUCLEOTIDE SEQUENCE</scope>
    <source>
        <strain evidence="2">NBRC 103408</strain>
    </source>
</reference>
<gene>
    <name evidence="2" type="ORF">GCM10007924_17560</name>
</gene>
<dbReference type="InterPro" id="IPR036866">
    <property type="entry name" value="RibonucZ/Hydroxyglut_hydro"/>
</dbReference>
<organism evidence="2 3">
    <name type="scientific">Sneathiella chinensis</name>
    <dbReference type="NCBI Taxonomy" id="349750"/>
    <lineage>
        <taxon>Bacteria</taxon>
        <taxon>Pseudomonadati</taxon>
        <taxon>Pseudomonadota</taxon>
        <taxon>Alphaproteobacteria</taxon>
        <taxon>Sneathiellales</taxon>
        <taxon>Sneathiellaceae</taxon>
        <taxon>Sneathiella</taxon>
    </lineage>
</organism>
<keyword evidence="3" id="KW-1185">Reference proteome</keyword>
<proteinExistence type="predicted"/>
<dbReference type="Pfam" id="PF21221">
    <property type="entry name" value="B_lactamase-like_C"/>
    <property type="match status" value="1"/>
</dbReference>
<dbReference type="Pfam" id="PF00753">
    <property type="entry name" value="Lactamase_B"/>
    <property type="match status" value="1"/>
</dbReference>
<dbReference type="SMART" id="SM00849">
    <property type="entry name" value="Lactamase_B"/>
    <property type="match status" value="1"/>
</dbReference>
<dbReference type="RefSeq" id="WP_169560664.1">
    <property type="nucleotide sequence ID" value="NZ_BSNF01000006.1"/>
</dbReference>
<dbReference type="Gene3D" id="3.60.15.10">
    <property type="entry name" value="Ribonuclease Z/Hydroxyacylglutathione hydrolase-like"/>
    <property type="match status" value="1"/>
</dbReference>
<name>A0ABQ5U5S2_9PROT</name>
<accession>A0ABQ5U5S2</accession>
<comment type="caution">
    <text evidence="2">The sequence shown here is derived from an EMBL/GenBank/DDBJ whole genome shotgun (WGS) entry which is preliminary data.</text>
</comment>
<dbReference type="PANTHER" id="PTHR23131:SF4">
    <property type="entry name" value="METALLO-BETA-LACTAMASE SUPERFAMILY POTEIN"/>
    <property type="match status" value="1"/>
</dbReference>
<dbReference type="Proteomes" id="UP001161409">
    <property type="component" value="Unassembled WGS sequence"/>
</dbReference>
<evidence type="ECO:0000313" key="3">
    <source>
        <dbReference type="Proteomes" id="UP001161409"/>
    </source>
</evidence>